<dbReference type="Proteomes" id="UP000006072">
    <property type="component" value="Unassembled WGS sequence"/>
</dbReference>
<keyword evidence="1" id="KW-0805">Transcription regulation</keyword>
<accession>K0V3X3</accession>
<dbReference type="HOGENOM" id="CLU_069356_2_2_11"/>
<dbReference type="PROSITE" id="PS50977">
    <property type="entry name" value="HTH_TETR_2"/>
    <property type="match status" value="1"/>
</dbReference>
<dbReference type="SUPFAM" id="SSF46689">
    <property type="entry name" value="Homeodomain-like"/>
    <property type="match status" value="1"/>
</dbReference>
<dbReference type="InterPro" id="IPR001647">
    <property type="entry name" value="HTH_TetR"/>
</dbReference>
<evidence type="ECO:0000256" key="2">
    <source>
        <dbReference type="ARBA" id="ARBA00023125"/>
    </source>
</evidence>
<dbReference type="Gene3D" id="1.10.357.10">
    <property type="entry name" value="Tetracycline Repressor, domain 2"/>
    <property type="match status" value="1"/>
</dbReference>
<keyword evidence="3" id="KW-0804">Transcription</keyword>
<evidence type="ECO:0000256" key="1">
    <source>
        <dbReference type="ARBA" id="ARBA00023015"/>
    </source>
</evidence>
<dbReference type="PANTHER" id="PTHR30055">
    <property type="entry name" value="HTH-TYPE TRANSCRIPTIONAL REGULATOR RUTR"/>
    <property type="match status" value="1"/>
</dbReference>
<keyword evidence="7" id="KW-1185">Reference proteome</keyword>
<protein>
    <submittedName>
        <fullName evidence="6">TetR family transcriptional regulator</fullName>
    </submittedName>
</protein>
<comment type="caution">
    <text evidence="6">The sequence shown here is derived from an EMBL/GenBank/DDBJ whole genome shotgun (WGS) entry which is preliminary data.</text>
</comment>
<sequence length="192" mass="21542">MSAQDPTRSLRERKKVRTRLTIRREAFRLFEAQGYANTTVEQIAEAADISPRTFYRYFGVKEKLLLSDDKISPIVRAFVDAPPELSVVAAYRHAVATVYSGLTIEERDDVMVGERMMYQIPEARGLIYAEYVRLIDLIADGLAERPGAPSDEAERRVIAGAIVGVLIAAAHNTPLPDRALAEYLAILDRRLH</sequence>
<dbReference type="eggNOG" id="COG1309">
    <property type="taxonomic scope" value="Bacteria"/>
</dbReference>
<evidence type="ECO:0000259" key="5">
    <source>
        <dbReference type="PROSITE" id="PS50977"/>
    </source>
</evidence>
<dbReference type="InterPro" id="IPR009057">
    <property type="entry name" value="Homeodomain-like_sf"/>
</dbReference>
<keyword evidence="2 4" id="KW-0238">DNA-binding</keyword>
<proteinExistence type="predicted"/>
<dbReference type="Gene3D" id="1.10.10.60">
    <property type="entry name" value="Homeodomain-like"/>
    <property type="match status" value="1"/>
</dbReference>
<feature type="DNA-binding region" description="H-T-H motif" evidence="4">
    <location>
        <begin position="39"/>
        <end position="58"/>
    </location>
</feature>
<dbReference type="GO" id="GO:0003700">
    <property type="term" value="F:DNA-binding transcription factor activity"/>
    <property type="evidence" value="ECO:0007669"/>
    <property type="project" value="TreeGrafter"/>
</dbReference>
<feature type="domain" description="HTH tetR-type" evidence="5">
    <location>
        <begin position="16"/>
        <end position="76"/>
    </location>
</feature>
<dbReference type="Pfam" id="PF00440">
    <property type="entry name" value="TetR_N"/>
    <property type="match status" value="1"/>
</dbReference>
<evidence type="ECO:0000256" key="3">
    <source>
        <dbReference type="ARBA" id="ARBA00023163"/>
    </source>
</evidence>
<dbReference type="RefSeq" id="WP_003929742.1">
    <property type="nucleotide sequence ID" value="NZ_JH814687.1"/>
</dbReference>
<evidence type="ECO:0000256" key="4">
    <source>
        <dbReference type="PROSITE-ProRule" id="PRU00335"/>
    </source>
</evidence>
<dbReference type="InterPro" id="IPR041347">
    <property type="entry name" value="MftR_C"/>
</dbReference>
<dbReference type="AlphaFoldDB" id="K0V3X3"/>
<dbReference type="PATRIC" id="fig|1194972.3.peg.552"/>
<evidence type="ECO:0000313" key="7">
    <source>
        <dbReference type="Proteomes" id="UP000006072"/>
    </source>
</evidence>
<dbReference type="PANTHER" id="PTHR30055:SF238">
    <property type="entry name" value="MYCOFACTOCIN BIOSYNTHESIS TRANSCRIPTIONAL REGULATOR MFTR-RELATED"/>
    <property type="match status" value="1"/>
</dbReference>
<dbReference type="PRINTS" id="PR00455">
    <property type="entry name" value="HTHTETR"/>
</dbReference>
<evidence type="ECO:0000313" key="6">
    <source>
        <dbReference type="EMBL" id="EJZ12135.1"/>
    </source>
</evidence>
<name>K0V3X3_MYCVA</name>
<dbReference type="Pfam" id="PF17754">
    <property type="entry name" value="TetR_C_14"/>
    <property type="match status" value="1"/>
</dbReference>
<reference evidence="6 7" key="1">
    <citation type="journal article" date="2012" name="J. Bacteriol.">
        <title>Complete Genome Sequence of Mycobacterium vaccae Type Strain ATCC 25954.</title>
        <authorList>
            <person name="Ho Y.S."/>
            <person name="Adroub S.A."/>
            <person name="Abadi M."/>
            <person name="Al Alwan B."/>
            <person name="Alkhateeb R."/>
            <person name="Gao G."/>
            <person name="Ragab A."/>
            <person name="Ali S."/>
            <person name="van Soolingen D."/>
            <person name="Bitter W."/>
            <person name="Pain A."/>
            <person name="Abdallah A.M."/>
        </authorList>
    </citation>
    <scope>NUCLEOTIDE SEQUENCE [LARGE SCALE GENOMIC DNA]</scope>
    <source>
        <strain evidence="6 7">ATCC 25954</strain>
    </source>
</reference>
<gene>
    <name evidence="6" type="ORF">MVAC_02726</name>
</gene>
<organism evidence="6 7">
    <name type="scientific">Mycolicibacterium vaccae ATCC 25954</name>
    <dbReference type="NCBI Taxonomy" id="1194972"/>
    <lineage>
        <taxon>Bacteria</taxon>
        <taxon>Bacillati</taxon>
        <taxon>Actinomycetota</taxon>
        <taxon>Actinomycetes</taxon>
        <taxon>Mycobacteriales</taxon>
        <taxon>Mycobacteriaceae</taxon>
        <taxon>Mycolicibacterium</taxon>
    </lineage>
</organism>
<dbReference type="EMBL" id="ALQA01000004">
    <property type="protein sequence ID" value="EJZ12135.1"/>
    <property type="molecule type" value="Genomic_DNA"/>
</dbReference>
<dbReference type="InterPro" id="IPR050109">
    <property type="entry name" value="HTH-type_TetR-like_transc_reg"/>
</dbReference>
<dbReference type="GO" id="GO:0000976">
    <property type="term" value="F:transcription cis-regulatory region binding"/>
    <property type="evidence" value="ECO:0007669"/>
    <property type="project" value="TreeGrafter"/>
</dbReference>